<feature type="transmembrane region" description="Helical" evidence="6">
    <location>
        <begin position="6"/>
        <end position="24"/>
    </location>
</feature>
<dbReference type="PANTHER" id="PTHR10010">
    <property type="entry name" value="SOLUTE CARRIER FAMILY 34 SODIUM PHOSPHATE , MEMBER 2-RELATED"/>
    <property type="match status" value="1"/>
</dbReference>
<keyword evidence="3 6" id="KW-0812">Transmembrane</keyword>
<dbReference type="NCBIfam" id="NF037997">
    <property type="entry name" value="Na_Pi_symport"/>
    <property type="match status" value="1"/>
</dbReference>
<evidence type="ECO:0000256" key="1">
    <source>
        <dbReference type="ARBA" id="ARBA00004651"/>
    </source>
</evidence>
<dbReference type="GO" id="GO:0005886">
    <property type="term" value="C:plasma membrane"/>
    <property type="evidence" value="ECO:0007669"/>
    <property type="project" value="UniProtKB-SubCell"/>
</dbReference>
<evidence type="ECO:0000256" key="2">
    <source>
        <dbReference type="ARBA" id="ARBA00022475"/>
    </source>
</evidence>
<feature type="transmembrane region" description="Helical" evidence="6">
    <location>
        <begin position="102"/>
        <end position="123"/>
    </location>
</feature>
<evidence type="ECO:0000256" key="3">
    <source>
        <dbReference type="ARBA" id="ARBA00022692"/>
    </source>
</evidence>
<dbReference type="AlphaFoldDB" id="A0A0K6HPV8"/>
<dbReference type="Proteomes" id="UP000183900">
    <property type="component" value="Unassembled WGS sequence"/>
</dbReference>
<organism evidence="8 9">
    <name type="scientific">Pannonibacter indicus</name>
    <dbReference type="NCBI Taxonomy" id="466044"/>
    <lineage>
        <taxon>Bacteria</taxon>
        <taxon>Pseudomonadati</taxon>
        <taxon>Pseudomonadota</taxon>
        <taxon>Alphaproteobacteria</taxon>
        <taxon>Hyphomicrobiales</taxon>
        <taxon>Stappiaceae</taxon>
        <taxon>Pannonibacter</taxon>
    </lineage>
</organism>
<evidence type="ECO:0000256" key="6">
    <source>
        <dbReference type="SAM" id="Phobius"/>
    </source>
</evidence>
<dbReference type="GO" id="GO:0044341">
    <property type="term" value="P:sodium-dependent phosphate transport"/>
    <property type="evidence" value="ECO:0007669"/>
    <property type="project" value="InterPro"/>
</dbReference>
<dbReference type="Pfam" id="PF01895">
    <property type="entry name" value="PhoU"/>
    <property type="match status" value="1"/>
</dbReference>
<feature type="transmembrane region" description="Helical" evidence="6">
    <location>
        <begin position="175"/>
        <end position="199"/>
    </location>
</feature>
<reference evidence="9" key="1">
    <citation type="submission" date="2015-08" db="EMBL/GenBank/DDBJ databases">
        <authorList>
            <person name="Varghese N."/>
        </authorList>
    </citation>
    <scope>NUCLEOTIDE SEQUENCE [LARGE SCALE GENOMIC DNA]</scope>
    <source>
        <strain evidence="9">DSM 23407</strain>
    </source>
</reference>
<proteinExistence type="predicted"/>
<dbReference type="Pfam" id="PF02690">
    <property type="entry name" value="Na_Pi_cotrans"/>
    <property type="match status" value="2"/>
</dbReference>
<keyword evidence="9" id="KW-1185">Reference proteome</keyword>
<keyword evidence="2" id="KW-1003">Cell membrane</keyword>
<feature type="domain" description="PhoU" evidence="7">
    <location>
        <begin position="346"/>
        <end position="428"/>
    </location>
</feature>
<accession>A0A0K6HPV8</accession>
<comment type="subcellular location">
    <subcellularLocation>
        <location evidence="1">Cell membrane</location>
        <topology evidence="1">Multi-pass membrane protein</topology>
    </subcellularLocation>
</comment>
<evidence type="ECO:0000256" key="5">
    <source>
        <dbReference type="ARBA" id="ARBA00023136"/>
    </source>
</evidence>
<keyword evidence="5 6" id="KW-0472">Membrane</keyword>
<dbReference type="InterPro" id="IPR003841">
    <property type="entry name" value="Na/Pi_transpt"/>
</dbReference>
<keyword evidence="4 6" id="KW-1133">Transmembrane helix</keyword>
<sequence length="561" mass="60442">MHPFLVILHLAAAVMLLLWAVRMVRTGMERAHGPALRDALRQAKGGRFGMAFAGMVLAILLQSSTAVGVLAAGFAASGLLGASMGLAALLGADLGSALVVRILAFDLSELIPLLLLTGCVLFLKFEARQVRQLGRIILGIGFVLLSLKMIGEATAPLRHSEALPAVITYLQGDPLTAFALAALLTWAMHSSVAMVLLLASLAGAGLLPFNAALPMVLGANLGAGLIAVWLTRGLSIEARRIPMGNLVFRAIGAGAALLALWVASPPLDWLGAAPESRIVNAHVLFNAGLLVLALPFTGPMQALTALILPRPPVVAAPVQTRPRSALDRSTVRIPSLALASAKRELLLMGETVEQMYRPVIDLLAGAQDGQIAALRALDEEVNRRHTEIKLFIAEVNRGELKQEDARRSIELTDFAINLEHIGDIIAKMLLPLAEERNRLGLRFSDEGWAEITRLHERVLANMQMAMNVLISADIDSAEQLMREKEVLRKLERDSQNRHLKRLQTGNPASMATSNMHLELVRAFKEINSLLVTVAHPILAEQGLILESRLAGRSSQMQEQTA</sequence>
<name>A0A0K6HPV8_9HYPH</name>
<dbReference type="InterPro" id="IPR026022">
    <property type="entry name" value="PhoU_dom"/>
</dbReference>
<evidence type="ECO:0000256" key="4">
    <source>
        <dbReference type="ARBA" id="ARBA00022989"/>
    </source>
</evidence>
<dbReference type="PANTHER" id="PTHR10010:SF46">
    <property type="entry name" value="SODIUM-DEPENDENT PHOSPHATE TRANSPORT PROTEIN 2B"/>
    <property type="match status" value="1"/>
</dbReference>
<dbReference type="InterPro" id="IPR038078">
    <property type="entry name" value="PhoU-like_sf"/>
</dbReference>
<feature type="transmembrane region" description="Helical" evidence="6">
    <location>
        <begin position="211"/>
        <end position="234"/>
    </location>
</feature>
<gene>
    <name evidence="8" type="ORF">Ga0061067_102198</name>
</gene>
<evidence type="ECO:0000259" key="7">
    <source>
        <dbReference type="Pfam" id="PF01895"/>
    </source>
</evidence>
<feature type="transmembrane region" description="Helical" evidence="6">
    <location>
        <begin position="283"/>
        <end position="308"/>
    </location>
</feature>
<dbReference type="RefSeq" id="WP_055454491.1">
    <property type="nucleotide sequence ID" value="NZ_CYHE01000002.1"/>
</dbReference>
<dbReference type="Gene3D" id="1.20.58.220">
    <property type="entry name" value="Phosphate transport system protein phou homolog 2, domain 2"/>
    <property type="match status" value="1"/>
</dbReference>
<dbReference type="EMBL" id="CYHE01000002">
    <property type="protein sequence ID" value="CUA92950.1"/>
    <property type="molecule type" value="Genomic_DNA"/>
</dbReference>
<dbReference type="GO" id="GO:0005436">
    <property type="term" value="F:sodium:phosphate symporter activity"/>
    <property type="evidence" value="ECO:0007669"/>
    <property type="project" value="InterPro"/>
</dbReference>
<evidence type="ECO:0000313" key="9">
    <source>
        <dbReference type="Proteomes" id="UP000183900"/>
    </source>
</evidence>
<dbReference type="SUPFAM" id="SSF109755">
    <property type="entry name" value="PhoU-like"/>
    <property type="match status" value="1"/>
</dbReference>
<feature type="transmembrane region" description="Helical" evidence="6">
    <location>
        <begin position="135"/>
        <end position="155"/>
    </location>
</feature>
<feature type="transmembrane region" description="Helical" evidence="6">
    <location>
        <begin position="246"/>
        <end position="263"/>
    </location>
</feature>
<dbReference type="OrthoDB" id="5778511at2"/>
<protein>
    <submittedName>
        <fullName evidence="8">Na+/phosphate symporter</fullName>
    </submittedName>
</protein>
<evidence type="ECO:0000313" key="8">
    <source>
        <dbReference type="EMBL" id="CUA92950.1"/>
    </source>
</evidence>